<dbReference type="EMBL" id="CP053073">
    <property type="protein sequence ID" value="QJR14315.1"/>
    <property type="molecule type" value="Genomic_DNA"/>
</dbReference>
<sequence>MKRLACILGMAAGFCGSQAFALDLDPNAKAKAIAATAPAVSAASPAANTARIQLPELQGGVDGDGRLLSGACDARSTELCYDAKSGRIVYKGTKNWMPEISGMKPEHISVRKDRVEFRYSFR</sequence>
<evidence type="ECO:0000313" key="3">
    <source>
        <dbReference type="Proteomes" id="UP000503096"/>
    </source>
</evidence>
<feature type="signal peptide" evidence="1">
    <location>
        <begin position="1"/>
        <end position="21"/>
    </location>
</feature>
<evidence type="ECO:0000313" key="2">
    <source>
        <dbReference type="EMBL" id="QJR14315.1"/>
    </source>
</evidence>
<keyword evidence="1" id="KW-0732">Signal</keyword>
<evidence type="ECO:0008006" key="4">
    <source>
        <dbReference type="Google" id="ProtNLM"/>
    </source>
</evidence>
<dbReference type="AlphaFoldDB" id="A0A6M4H584"/>
<evidence type="ECO:0000256" key="1">
    <source>
        <dbReference type="SAM" id="SignalP"/>
    </source>
</evidence>
<dbReference type="Proteomes" id="UP000503096">
    <property type="component" value="Chromosome"/>
</dbReference>
<dbReference type="RefSeq" id="WP_171161082.1">
    <property type="nucleotide sequence ID" value="NZ_CP053073.1"/>
</dbReference>
<protein>
    <recommendedName>
        <fullName evidence="4">Peptidase inhibitor family I36</fullName>
    </recommendedName>
</protein>
<gene>
    <name evidence="2" type="ORF">DSM104440_01111</name>
</gene>
<dbReference type="InParanoid" id="A0A6M4H584"/>
<organism evidence="2 3">
    <name type="scientific">Usitatibacter palustris</name>
    <dbReference type="NCBI Taxonomy" id="2732487"/>
    <lineage>
        <taxon>Bacteria</taxon>
        <taxon>Pseudomonadati</taxon>
        <taxon>Pseudomonadota</taxon>
        <taxon>Betaproteobacteria</taxon>
        <taxon>Nitrosomonadales</taxon>
        <taxon>Usitatibacteraceae</taxon>
        <taxon>Usitatibacter</taxon>
    </lineage>
</organism>
<dbReference type="KEGG" id="upl:DSM104440_01111"/>
<proteinExistence type="predicted"/>
<feature type="chain" id="PRO_5026773550" description="Peptidase inhibitor family I36" evidence="1">
    <location>
        <begin position="22"/>
        <end position="122"/>
    </location>
</feature>
<keyword evidence="3" id="KW-1185">Reference proteome</keyword>
<reference evidence="2 3" key="1">
    <citation type="submission" date="2020-04" db="EMBL/GenBank/DDBJ databases">
        <title>Usitatibacter rugosus gen. nov., sp. nov. and Usitatibacter palustris sp. nov., novel members of Usitatibacteraceae fam. nov. within the order Nitrosomonadales isolated from soil.</title>
        <authorList>
            <person name="Huber K.J."/>
            <person name="Neumann-Schaal M."/>
            <person name="Geppert A."/>
            <person name="Luckner M."/>
            <person name="Wanner G."/>
            <person name="Overmann J."/>
        </authorList>
    </citation>
    <scope>NUCLEOTIDE SEQUENCE [LARGE SCALE GENOMIC DNA]</scope>
    <source>
        <strain evidence="2 3">Swamp67</strain>
    </source>
</reference>
<name>A0A6M4H584_9PROT</name>
<accession>A0A6M4H584</accession>